<dbReference type="GO" id="GO:0004129">
    <property type="term" value="F:cytochrome-c oxidase activity"/>
    <property type="evidence" value="ECO:0007669"/>
    <property type="project" value="InterPro"/>
</dbReference>
<dbReference type="PROSITE" id="PS50855">
    <property type="entry name" value="COX1"/>
    <property type="match status" value="1"/>
</dbReference>
<evidence type="ECO:0000313" key="5">
    <source>
        <dbReference type="EMBL" id="VVM06195.1"/>
    </source>
</evidence>
<evidence type="ECO:0000259" key="4">
    <source>
        <dbReference type="PROSITE" id="PS50855"/>
    </source>
</evidence>
<dbReference type="GO" id="GO:0020037">
    <property type="term" value="F:heme binding"/>
    <property type="evidence" value="ECO:0007669"/>
    <property type="project" value="InterPro"/>
</dbReference>
<dbReference type="GO" id="GO:0009060">
    <property type="term" value="P:aerobic respiration"/>
    <property type="evidence" value="ECO:0007669"/>
    <property type="project" value="InterPro"/>
</dbReference>
<evidence type="ECO:0000256" key="3">
    <source>
        <dbReference type="SAM" id="Phobius"/>
    </source>
</evidence>
<gene>
    <name evidence="5" type="primary">ctaDII</name>
    <name evidence="5" type="ORF">MAMC_00979</name>
</gene>
<feature type="transmembrane region" description="Helical" evidence="3">
    <location>
        <begin position="151"/>
        <end position="170"/>
    </location>
</feature>
<keyword evidence="1" id="KW-0249">Electron transport</keyword>
<dbReference type="PANTHER" id="PTHR10422">
    <property type="entry name" value="CYTOCHROME C OXIDASE SUBUNIT 1"/>
    <property type="match status" value="1"/>
</dbReference>
<keyword evidence="5" id="KW-0560">Oxidoreductase</keyword>
<evidence type="ECO:0000313" key="6">
    <source>
        <dbReference type="Proteomes" id="UP000381693"/>
    </source>
</evidence>
<dbReference type="PANTHER" id="PTHR10422:SF18">
    <property type="entry name" value="CYTOCHROME C OXIDASE SUBUNIT 1"/>
    <property type="match status" value="1"/>
</dbReference>
<feature type="domain" description="Cytochrome oxidase subunit I profile" evidence="4">
    <location>
        <begin position="28"/>
        <end position="201"/>
    </location>
</feature>
<reference evidence="5" key="1">
    <citation type="submission" date="2019-09" db="EMBL/GenBank/DDBJ databases">
        <authorList>
            <person name="Cremers G."/>
        </authorList>
    </citation>
    <scope>NUCLEOTIDE SEQUENCE [LARGE SCALE GENOMIC DNA]</scope>
    <source>
        <strain evidence="5">3B</strain>
    </source>
</reference>
<dbReference type="Pfam" id="PF00115">
    <property type="entry name" value="COX1"/>
    <property type="match status" value="1"/>
</dbReference>
<evidence type="ECO:0000256" key="1">
    <source>
        <dbReference type="ARBA" id="ARBA00022660"/>
    </source>
</evidence>
<feature type="transmembrane region" description="Helical" evidence="3">
    <location>
        <begin position="46"/>
        <end position="70"/>
    </location>
</feature>
<keyword evidence="6" id="KW-1185">Reference proteome</keyword>
<proteinExistence type="predicted"/>
<evidence type="ECO:0000256" key="2">
    <source>
        <dbReference type="SAM" id="MobiDB-lite"/>
    </source>
</evidence>
<keyword evidence="3" id="KW-0472">Membrane</keyword>
<name>A0A5E6M9W8_9BACT</name>
<dbReference type="EC" id="1.9.3.1" evidence="5"/>
<organism evidence="5 6">
    <name type="scientific">Methylacidimicrobium cyclopophantes</name>
    <dbReference type="NCBI Taxonomy" id="1041766"/>
    <lineage>
        <taxon>Bacteria</taxon>
        <taxon>Pseudomonadati</taxon>
        <taxon>Verrucomicrobiota</taxon>
        <taxon>Methylacidimicrobium</taxon>
    </lineage>
</organism>
<dbReference type="GO" id="GO:0016020">
    <property type="term" value="C:membrane"/>
    <property type="evidence" value="ECO:0007669"/>
    <property type="project" value="InterPro"/>
</dbReference>
<dbReference type="AlphaFoldDB" id="A0A5E6M9W8"/>
<dbReference type="SUPFAM" id="SSF81442">
    <property type="entry name" value="Cytochrome c oxidase subunit I-like"/>
    <property type="match status" value="1"/>
</dbReference>
<feature type="transmembrane region" description="Helical" evidence="3">
    <location>
        <begin position="82"/>
        <end position="106"/>
    </location>
</feature>
<dbReference type="PRINTS" id="PR01165">
    <property type="entry name" value="CYCOXIDASEI"/>
</dbReference>
<comment type="caution">
    <text evidence="5">The sequence shown here is derived from an EMBL/GenBank/DDBJ whole genome shotgun (WGS) entry which is preliminary data.</text>
</comment>
<dbReference type="GO" id="GO:0022904">
    <property type="term" value="P:respiratory electron transport chain"/>
    <property type="evidence" value="ECO:0007669"/>
    <property type="project" value="TreeGrafter"/>
</dbReference>
<dbReference type="InterPro" id="IPR023616">
    <property type="entry name" value="Cyt_c_oxase-like_su1_dom"/>
</dbReference>
<keyword evidence="3" id="KW-0812">Transmembrane</keyword>
<protein>
    <submittedName>
        <fullName evidence="5">Cytochrome c oxidase subunit 1-beta</fullName>
        <ecNumber evidence="5">1.9.3.1</ecNumber>
    </submittedName>
</protein>
<dbReference type="InterPro" id="IPR036927">
    <property type="entry name" value="Cyt_c_oxase-like_su1_sf"/>
</dbReference>
<feature type="transmembrane region" description="Helical" evidence="3">
    <location>
        <begin position="118"/>
        <end position="139"/>
    </location>
</feature>
<dbReference type="Gene3D" id="1.20.210.10">
    <property type="entry name" value="Cytochrome c oxidase-like, subunit I domain"/>
    <property type="match status" value="1"/>
</dbReference>
<dbReference type="Proteomes" id="UP000381693">
    <property type="component" value="Unassembled WGS sequence"/>
</dbReference>
<keyword evidence="1" id="KW-0679">Respiratory chain</keyword>
<keyword evidence="3" id="KW-1133">Transmembrane helix</keyword>
<sequence>MKEQQEKRAEPCEAKGAIASAPSDHPGHPVELPWWRRWVFSTDHKVIGIQYMITSLLVALFGFGLMIVMRWQLSFPGKPVPIIGPLLSGIFGANMAPGGVMTPNLYNSFGAMHGTMMIFMAMVPALFSGFGNFVVPLQLGAPDMAFPRLNMASYWTFLVGILIMLGSFLVPGGSAKSGWTSYVPLADIVDTGMGFEPILNG</sequence>
<dbReference type="GO" id="GO:0015990">
    <property type="term" value="P:electron transport coupled proton transport"/>
    <property type="evidence" value="ECO:0007669"/>
    <property type="project" value="TreeGrafter"/>
</dbReference>
<accession>A0A5E6M9W8</accession>
<feature type="compositionally biased region" description="Basic and acidic residues" evidence="2">
    <location>
        <begin position="1"/>
        <end position="13"/>
    </location>
</feature>
<dbReference type="InterPro" id="IPR000883">
    <property type="entry name" value="Cyt_C_Oxase_1"/>
</dbReference>
<dbReference type="GO" id="GO:0016491">
    <property type="term" value="F:oxidoreductase activity"/>
    <property type="evidence" value="ECO:0007669"/>
    <property type="project" value="UniProtKB-KW"/>
</dbReference>
<dbReference type="EMBL" id="CABFUZ020000108">
    <property type="protein sequence ID" value="VVM06195.1"/>
    <property type="molecule type" value="Genomic_DNA"/>
</dbReference>
<keyword evidence="1" id="KW-0813">Transport</keyword>
<feature type="region of interest" description="Disordered" evidence="2">
    <location>
        <begin position="1"/>
        <end position="25"/>
    </location>
</feature>